<evidence type="ECO:0000313" key="2">
    <source>
        <dbReference type="EMBL" id="KAJ7688386.1"/>
    </source>
</evidence>
<gene>
    <name evidence="2" type="ORF">B0H17DRAFT_938244</name>
</gene>
<evidence type="ECO:0000313" key="3">
    <source>
        <dbReference type="Proteomes" id="UP001221757"/>
    </source>
</evidence>
<feature type="compositionally biased region" description="Basic and acidic residues" evidence="1">
    <location>
        <begin position="47"/>
        <end position="58"/>
    </location>
</feature>
<proteinExistence type="predicted"/>
<reference evidence="2" key="1">
    <citation type="submission" date="2023-03" db="EMBL/GenBank/DDBJ databases">
        <title>Massive genome expansion in bonnet fungi (Mycena s.s.) driven by repeated elements and novel gene families across ecological guilds.</title>
        <authorList>
            <consortium name="Lawrence Berkeley National Laboratory"/>
            <person name="Harder C.B."/>
            <person name="Miyauchi S."/>
            <person name="Viragh M."/>
            <person name="Kuo A."/>
            <person name="Thoen E."/>
            <person name="Andreopoulos B."/>
            <person name="Lu D."/>
            <person name="Skrede I."/>
            <person name="Drula E."/>
            <person name="Henrissat B."/>
            <person name="Morin E."/>
            <person name="Kohler A."/>
            <person name="Barry K."/>
            <person name="LaButti K."/>
            <person name="Morin E."/>
            <person name="Salamov A."/>
            <person name="Lipzen A."/>
            <person name="Mereny Z."/>
            <person name="Hegedus B."/>
            <person name="Baldrian P."/>
            <person name="Stursova M."/>
            <person name="Weitz H."/>
            <person name="Taylor A."/>
            <person name="Grigoriev I.V."/>
            <person name="Nagy L.G."/>
            <person name="Martin F."/>
            <person name="Kauserud H."/>
        </authorList>
    </citation>
    <scope>NUCLEOTIDE SEQUENCE</scope>
    <source>
        <strain evidence="2">CBHHK067</strain>
    </source>
</reference>
<name>A0AAD7DFL2_MYCRO</name>
<protein>
    <submittedName>
        <fullName evidence="2">Uncharacterized protein</fullName>
    </submittedName>
</protein>
<sequence>MSRAVLPKAALTGFLKKKLHEGTRIPWTTNFNHMKRVPRKLRQTTSKPEDSFDPDRSSNFHVPKTRIKFWNVVPGDQVRIRGRYGNKLRQVLKIRRLENIVEFPRPANSAGDADPPAYSYASCQLFIGEYEFPPLPGSTEPRKLPVFAERLSTTAPVWNTRQHRWQWDRFATRTTPVVPHLKDQKIKIPWPKAPPRPYLPASRYDTVKKEVAKVTYVPPSFSHILTAPPPRVPTEDEYIVGMSHPTMKPWFGDSPPVEMYMHKELSNPHSRTKKMKRWQSHQTYKKSLLRDYITAEMRELNGRTAKVARVEATFKWREKLSVEDEAERRRRWLTLAVAQKAQKKQARKARKAGKRKNQLTQLGLWEAPNQVIPKDVHI</sequence>
<accession>A0AAD7DFL2</accession>
<dbReference type="AlphaFoldDB" id="A0AAD7DFL2"/>
<keyword evidence="3" id="KW-1185">Reference proteome</keyword>
<dbReference type="EMBL" id="JARKIE010000079">
    <property type="protein sequence ID" value="KAJ7688386.1"/>
    <property type="molecule type" value="Genomic_DNA"/>
</dbReference>
<evidence type="ECO:0000256" key="1">
    <source>
        <dbReference type="SAM" id="MobiDB-lite"/>
    </source>
</evidence>
<organism evidence="2 3">
    <name type="scientific">Mycena rosella</name>
    <name type="common">Pink bonnet</name>
    <name type="synonym">Agaricus rosellus</name>
    <dbReference type="NCBI Taxonomy" id="1033263"/>
    <lineage>
        <taxon>Eukaryota</taxon>
        <taxon>Fungi</taxon>
        <taxon>Dikarya</taxon>
        <taxon>Basidiomycota</taxon>
        <taxon>Agaricomycotina</taxon>
        <taxon>Agaricomycetes</taxon>
        <taxon>Agaricomycetidae</taxon>
        <taxon>Agaricales</taxon>
        <taxon>Marasmiineae</taxon>
        <taxon>Mycenaceae</taxon>
        <taxon>Mycena</taxon>
    </lineage>
</organism>
<comment type="caution">
    <text evidence="2">The sequence shown here is derived from an EMBL/GenBank/DDBJ whole genome shotgun (WGS) entry which is preliminary data.</text>
</comment>
<dbReference type="InterPro" id="IPR018800">
    <property type="entry name" value="PRCC"/>
</dbReference>
<dbReference type="Pfam" id="PF10253">
    <property type="entry name" value="PRCC"/>
    <property type="match status" value="1"/>
</dbReference>
<feature type="region of interest" description="Disordered" evidence="1">
    <location>
        <begin position="37"/>
        <end position="58"/>
    </location>
</feature>
<dbReference type="Proteomes" id="UP001221757">
    <property type="component" value="Unassembled WGS sequence"/>
</dbReference>